<dbReference type="Pfam" id="PF00582">
    <property type="entry name" value="Usp"/>
    <property type="match status" value="1"/>
</dbReference>
<dbReference type="Proteomes" id="UP000515728">
    <property type="component" value="Chromosome"/>
</dbReference>
<dbReference type="Gene3D" id="3.40.50.620">
    <property type="entry name" value="HUPs"/>
    <property type="match status" value="1"/>
</dbReference>
<evidence type="ECO:0000313" key="3">
    <source>
        <dbReference type="EMBL" id="QNG51414.1"/>
    </source>
</evidence>
<proteinExistence type="inferred from homology"/>
<dbReference type="RefSeq" id="WP_185718169.1">
    <property type="nucleotide sequence ID" value="NZ_BAAAWI010000001.1"/>
</dbReference>
<reference evidence="3 4" key="1">
    <citation type="submission" date="2020-08" db="EMBL/GenBank/DDBJ databases">
        <authorList>
            <person name="Mo P."/>
        </authorList>
    </citation>
    <scope>NUCLEOTIDE SEQUENCE [LARGE SCALE GENOMIC DNA]</scope>
    <source>
        <strain evidence="3 4">CGMCC 4.1532</strain>
    </source>
</reference>
<evidence type="ECO:0000259" key="2">
    <source>
        <dbReference type="Pfam" id="PF00582"/>
    </source>
</evidence>
<evidence type="ECO:0000256" key="1">
    <source>
        <dbReference type="ARBA" id="ARBA00008791"/>
    </source>
</evidence>
<accession>A0A7G7MF53</accession>
<feature type="domain" description="UspA" evidence="2">
    <location>
        <begin position="104"/>
        <end position="248"/>
    </location>
</feature>
<name>A0A7G7MF53_9PSEU</name>
<dbReference type="CDD" id="cd23659">
    <property type="entry name" value="USP_At3g01520-like"/>
    <property type="match status" value="1"/>
</dbReference>
<dbReference type="PRINTS" id="PR01438">
    <property type="entry name" value="UNVRSLSTRESS"/>
</dbReference>
<dbReference type="AlphaFoldDB" id="A0A7G7MF53"/>
<sequence>MEEGTEVRPVLDPDLFPADVVARQLLEVGDRLCRQFAVDGDPTAESVREQVRRTRAEYGSPTVIAYLPVLIERELRRHLAVGPPNRQEVRSNGEVQDMTGKSGRVVVGMDGSPGCRAALTFALHDAARRGAGVEVVAAFDTAETLAGLCGVPVGSIGSTERIHDDVLQETSRIVDEVTAGTADELPHPPPVTVSAVGGGAAAVLTRAGRDADLLVVGSRGRGGVASMMLGSVGLQCVLHASCPVTVVHPPVGVGPV</sequence>
<organism evidence="3 4">
    <name type="scientific">Pseudonocardia petroleophila</name>
    <dbReference type="NCBI Taxonomy" id="37331"/>
    <lineage>
        <taxon>Bacteria</taxon>
        <taxon>Bacillati</taxon>
        <taxon>Actinomycetota</taxon>
        <taxon>Actinomycetes</taxon>
        <taxon>Pseudonocardiales</taxon>
        <taxon>Pseudonocardiaceae</taxon>
        <taxon>Pseudonocardia</taxon>
    </lineage>
</organism>
<dbReference type="SUPFAM" id="SSF52402">
    <property type="entry name" value="Adenine nucleotide alpha hydrolases-like"/>
    <property type="match status" value="1"/>
</dbReference>
<dbReference type="PANTHER" id="PTHR46553:SF3">
    <property type="entry name" value="ADENINE NUCLEOTIDE ALPHA HYDROLASES-LIKE SUPERFAMILY PROTEIN"/>
    <property type="match status" value="1"/>
</dbReference>
<keyword evidence="4" id="KW-1185">Reference proteome</keyword>
<protein>
    <submittedName>
        <fullName evidence="3">Universal stress protein</fullName>
    </submittedName>
</protein>
<dbReference type="EMBL" id="CP060131">
    <property type="protein sequence ID" value="QNG51414.1"/>
    <property type="molecule type" value="Genomic_DNA"/>
</dbReference>
<dbReference type="KEGG" id="ppel:H6H00_25265"/>
<gene>
    <name evidence="3" type="ORF">H6H00_25265</name>
</gene>
<evidence type="ECO:0000313" key="4">
    <source>
        <dbReference type="Proteomes" id="UP000515728"/>
    </source>
</evidence>
<dbReference type="InterPro" id="IPR006015">
    <property type="entry name" value="Universal_stress_UspA"/>
</dbReference>
<dbReference type="InterPro" id="IPR014729">
    <property type="entry name" value="Rossmann-like_a/b/a_fold"/>
</dbReference>
<comment type="similarity">
    <text evidence="1">Belongs to the universal stress protein A family.</text>
</comment>
<dbReference type="PANTHER" id="PTHR46553">
    <property type="entry name" value="ADENINE NUCLEOTIDE ALPHA HYDROLASES-LIKE SUPERFAMILY PROTEIN"/>
    <property type="match status" value="1"/>
</dbReference>
<dbReference type="InterPro" id="IPR006016">
    <property type="entry name" value="UspA"/>
</dbReference>
<dbReference type="NCBIfam" id="NF046112">
    <property type="entry name" value="MSMEG_6209_Nter"/>
    <property type="match status" value="1"/>
</dbReference>